<dbReference type="EMBL" id="CP098827">
    <property type="protein sequence ID" value="XBO71352.1"/>
    <property type="molecule type" value="Genomic_DNA"/>
</dbReference>
<gene>
    <name evidence="1" type="ORF">NFG58_01100</name>
</gene>
<accession>A0AAU7KIN8</accession>
<dbReference type="AlphaFoldDB" id="A0AAU7KIN8"/>
<protein>
    <submittedName>
        <fullName evidence="1">Uncharacterized protein</fullName>
    </submittedName>
</protein>
<name>A0AAU7KIN8_9GAMM</name>
<dbReference type="RefSeq" id="WP_348827423.1">
    <property type="nucleotide sequence ID" value="NZ_CP098827.1"/>
</dbReference>
<sequence>MSHAQGWEKLRRRLLETDLEVFSPPLLGEQEDSQVFQEAKSIAGEPAARLLSALVRLFLESRKREPYYLNLAASYCYSNHIPPIPTLWRLQCEASVRRERGESMSSRRVQIKKEIAKRGIFSLMGNLIYAGQTLERAAYQAAEAYQYLYPELPACKASSLQQGYLKDVRRPGIEKQFFREWDKAGFKNSPVWQQVMELIPEAADDLKGERR</sequence>
<reference evidence="1" key="1">
    <citation type="submission" date="2022-06" db="EMBL/GenBank/DDBJ databases">
        <title>A novel DMS-producing enzyme.</title>
        <authorList>
            <person name="Zhang Y."/>
        </authorList>
    </citation>
    <scope>NUCLEOTIDE SEQUENCE</scope>
    <source>
        <strain evidence="1">RT37</strain>
    </source>
</reference>
<proteinExistence type="predicted"/>
<evidence type="ECO:0000313" key="1">
    <source>
        <dbReference type="EMBL" id="XBO71352.1"/>
    </source>
</evidence>
<organism evidence="1">
    <name type="scientific">Halomonas sp. RT37</name>
    <dbReference type="NCBI Taxonomy" id="2950872"/>
    <lineage>
        <taxon>Bacteria</taxon>
        <taxon>Pseudomonadati</taxon>
        <taxon>Pseudomonadota</taxon>
        <taxon>Gammaproteobacteria</taxon>
        <taxon>Oceanospirillales</taxon>
        <taxon>Halomonadaceae</taxon>
        <taxon>Halomonas</taxon>
    </lineage>
</organism>